<proteinExistence type="predicted"/>
<reference evidence="1" key="2">
    <citation type="submission" date="2021-04" db="EMBL/GenBank/DDBJ databases">
        <authorList>
            <person name="Gilroy R."/>
        </authorList>
    </citation>
    <scope>NUCLEOTIDE SEQUENCE</scope>
    <source>
        <strain evidence="1">6627</strain>
    </source>
</reference>
<sequence length="83" mass="9668">MKIDIKGYLDHQELTIYRVAKISGYGYTTLHKSFNKEQSKATSMNLRDLDALAQAQHKAMWEVLRELEEGYLVDDDDDENDDE</sequence>
<dbReference type="Proteomes" id="UP000823963">
    <property type="component" value="Unassembled WGS sequence"/>
</dbReference>
<reference evidence="1" key="1">
    <citation type="journal article" date="2021" name="PeerJ">
        <title>Extensive microbial diversity within the chicken gut microbiome revealed by metagenomics and culture.</title>
        <authorList>
            <person name="Gilroy R."/>
            <person name="Ravi A."/>
            <person name="Getino M."/>
            <person name="Pursley I."/>
            <person name="Horton D.L."/>
            <person name="Alikhan N.F."/>
            <person name="Baker D."/>
            <person name="Gharbi K."/>
            <person name="Hall N."/>
            <person name="Watson M."/>
            <person name="Adriaenssens E.M."/>
            <person name="Foster-Nyarko E."/>
            <person name="Jarju S."/>
            <person name="Secka A."/>
            <person name="Antonio M."/>
            <person name="Oren A."/>
            <person name="Chaudhuri R.R."/>
            <person name="La Ragione R."/>
            <person name="Hildebrand F."/>
            <person name="Pallen M.J."/>
        </authorList>
    </citation>
    <scope>NUCLEOTIDE SEQUENCE</scope>
    <source>
        <strain evidence="1">6627</strain>
    </source>
</reference>
<organism evidence="1 2">
    <name type="scientific">Candidatus Ligilactobacillus excrementigallinarum</name>
    <dbReference type="NCBI Taxonomy" id="2838641"/>
    <lineage>
        <taxon>Bacteria</taxon>
        <taxon>Bacillati</taxon>
        <taxon>Bacillota</taxon>
        <taxon>Bacilli</taxon>
        <taxon>Lactobacillales</taxon>
        <taxon>Lactobacillaceae</taxon>
        <taxon>Ligilactobacillus</taxon>
    </lineage>
</organism>
<evidence type="ECO:0000313" key="1">
    <source>
        <dbReference type="EMBL" id="HIX01863.1"/>
    </source>
</evidence>
<comment type="caution">
    <text evidence="1">The sequence shown here is derived from an EMBL/GenBank/DDBJ whole genome shotgun (WGS) entry which is preliminary data.</text>
</comment>
<evidence type="ECO:0000313" key="2">
    <source>
        <dbReference type="Proteomes" id="UP000823963"/>
    </source>
</evidence>
<gene>
    <name evidence="1" type="ORF">H9861_03820</name>
</gene>
<dbReference type="EMBL" id="DXFP01000031">
    <property type="protein sequence ID" value="HIX01863.1"/>
    <property type="molecule type" value="Genomic_DNA"/>
</dbReference>
<accession>A0A9D1UWW4</accession>
<dbReference type="AlphaFoldDB" id="A0A9D1UWW4"/>
<protein>
    <submittedName>
        <fullName evidence="1">Transcriptional regulator</fullName>
    </submittedName>
</protein>
<name>A0A9D1UWW4_9LACO</name>